<evidence type="ECO:0000256" key="1">
    <source>
        <dbReference type="ARBA" id="ARBA00022443"/>
    </source>
</evidence>
<dbReference type="EMBL" id="VWZE01012192">
    <property type="protein sequence ID" value="NXF91077.1"/>
    <property type="molecule type" value="Genomic_DNA"/>
</dbReference>
<feature type="region of interest" description="Disordered" evidence="3">
    <location>
        <begin position="92"/>
        <end position="131"/>
    </location>
</feature>
<protein>
    <submittedName>
        <fullName evidence="5">NOXA1 oxidase</fullName>
    </submittedName>
</protein>
<sequence length="381" mass="40477">QVISSIIPNDEYFGFEPLRFQKQSCSEASADALRGSEVSYWRVVSHYCPEGWPRLAVPAGSLVCVLARGAEGWATAIHGGQTLRIPSSLLEPASHTDSQITDGIPLPPAQVPPSRLPVKQKPGSAPGLEPPWVPCEPLPASGLHREPGCPLQPCWLQVLTAAAVPLLLSWSAESAGGEEASTNGAGTQRDEVKSALSTSVPCAGLSPVVLCPSGAGEPRTGHRPSEASCSVDRPLVLRASCECSLVVRAGLVPSVAELRALLRERFGQQAQTGRLSYRHTDGTELGTVSGEEDLEGLWQQLTDGSLGLCCQDSDSHSARPVLYRMLAQHPYPAQGPGDLEFSKGDLLDVLSEVNEDWLEGRCNGRTGIFPRCFATQTTCGA</sequence>
<dbReference type="OrthoDB" id="5983572at2759"/>
<proteinExistence type="predicted"/>
<dbReference type="GO" id="GO:0042554">
    <property type="term" value="P:superoxide anion generation"/>
    <property type="evidence" value="ECO:0007669"/>
    <property type="project" value="TreeGrafter"/>
</dbReference>
<accession>A0A7K8XJD0</accession>
<evidence type="ECO:0000256" key="3">
    <source>
        <dbReference type="SAM" id="MobiDB-lite"/>
    </source>
</evidence>
<dbReference type="PANTHER" id="PTHR15175">
    <property type="entry name" value="NEUTROPHIL CYTOSOLIC FACTOR 2, NEUTROPHIL NADPH OXIDASE FACTOR 2"/>
    <property type="match status" value="1"/>
</dbReference>
<dbReference type="PRINTS" id="PR00499">
    <property type="entry name" value="P67PHOX"/>
</dbReference>
<dbReference type="Gene3D" id="3.10.20.90">
    <property type="entry name" value="Phosphatidylinositol 3-kinase Catalytic Subunit, Chain A, domain 1"/>
    <property type="match status" value="1"/>
</dbReference>
<dbReference type="Pfam" id="PF00018">
    <property type="entry name" value="SH3_1"/>
    <property type="match status" value="1"/>
</dbReference>
<feature type="non-terminal residue" evidence="5">
    <location>
        <position position="1"/>
    </location>
</feature>
<dbReference type="InterPro" id="IPR000270">
    <property type="entry name" value="PB1_dom"/>
</dbReference>
<feature type="non-terminal residue" evidence="5">
    <location>
        <position position="381"/>
    </location>
</feature>
<dbReference type="SUPFAM" id="SSF54277">
    <property type="entry name" value="CAD &amp; PB1 domains"/>
    <property type="match status" value="1"/>
</dbReference>
<name>A0A7K8XJD0_9PICI</name>
<dbReference type="InterPro" id="IPR036028">
    <property type="entry name" value="SH3-like_dom_sf"/>
</dbReference>
<feature type="compositionally biased region" description="Pro residues" evidence="3">
    <location>
        <begin position="105"/>
        <end position="115"/>
    </location>
</feature>
<evidence type="ECO:0000256" key="2">
    <source>
        <dbReference type="PROSITE-ProRule" id="PRU00192"/>
    </source>
</evidence>
<gene>
    <name evidence="5" type="primary">Noxa1</name>
    <name evidence="5" type="ORF">EUBBOU_R10268</name>
</gene>
<organism evidence="5 6">
    <name type="scientific">Eubucco bourcierii</name>
    <name type="common">red-headed barbet</name>
    <dbReference type="NCBI Taxonomy" id="91767"/>
    <lineage>
        <taxon>Eukaryota</taxon>
        <taxon>Metazoa</taxon>
        <taxon>Chordata</taxon>
        <taxon>Craniata</taxon>
        <taxon>Vertebrata</taxon>
        <taxon>Euteleostomi</taxon>
        <taxon>Archelosauria</taxon>
        <taxon>Archosauria</taxon>
        <taxon>Dinosauria</taxon>
        <taxon>Saurischia</taxon>
        <taxon>Theropoda</taxon>
        <taxon>Coelurosauria</taxon>
        <taxon>Aves</taxon>
        <taxon>Neognathae</taxon>
        <taxon>Neoaves</taxon>
        <taxon>Telluraves</taxon>
        <taxon>Coraciimorphae</taxon>
        <taxon>Piciformes</taxon>
        <taxon>Ramphastidae</taxon>
        <taxon>Eubucco</taxon>
    </lineage>
</organism>
<dbReference type="Pfam" id="PF00564">
    <property type="entry name" value="PB1"/>
    <property type="match status" value="1"/>
</dbReference>
<dbReference type="AlphaFoldDB" id="A0A7K8XJD0"/>
<dbReference type="Proteomes" id="UP000583613">
    <property type="component" value="Unassembled WGS sequence"/>
</dbReference>
<dbReference type="PANTHER" id="PTHR15175:SF4">
    <property type="entry name" value="NADPH OXIDASE ACTIVATOR 1"/>
    <property type="match status" value="1"/>
</dbReference>
<reference evidence="5 6" key="1">
    <citation type="submission" date="2019-09" db="EMBL/GenBank/DDBJ databases">
        <title>Bird 10,000 Genomes (B10K) Project - Family phase.</title>
        <authorList>
            <person name="Zhang G."/>
        </authorList>
    </citation>
    <scope>NUCLEOTIDE SEQUENCE [LARGE SCALE GENOMIC DNA]</scope>
    <source>
        <strain evidence="5">B10K-DU-001-04</strain>
        <tissue evidence="5">Muscle</tissue>
    </source>
</reference>
<keyword evidence="6" id="KW-1185">Reference proteome</keyword>
<evidence type="ECO:0000313" key="5">
    <source>
        <dbReference type="EMBL" id="NXF91077.1"/>
    </source>
</evidence>
<evidence type="ECO:0000259" key="4">
    <source>
        <dbReference type="PROSITE" id="PS50002"/>
    </source>
</evidence>
<evidence type="ECO:0000313" key="6">
    <source>
        <dbReference type="Proteomes" id="UP000583613"/>
    </source>
</evidence>
<comment type="caution">
    <text evidence="5">The sequence shown here is derived from an EMBL/GenBank/DDBJ whole genome shotgun (WGS) entry which is preliminary data.</text>
</comment>
<dbReference type="FunFam" id="2.30.30.40:FF:000212">
    <property type="entry name" value="NADPH oxidase activator 1"/>
    <property type="match status" value="1"/>
</dbReference>
<dbReference type="Gene3D" id="2.30.30.40">
    <property type="entry name" value="SH3 Domains"/>
    <property type="match status" value="2"/>
</dbReference>
<keyword evidence="1 2" id="KW-0728">SH3 domain</keyword>
<feature type="domain" description="SH3" evidence="4">
    <location>
        <begin position="320"/>
        <end position="379"/>
    </location>
</feature>
<dbReference type="PROSITE" id="PS50002">
    <property type="entry name" value="SH3"/>
    <property type="match status" value="1"/>
</dbReference>
<dbReference type="GO" id="GO:0016176">
    <property type="term" value="F:superoxide-generating NADPH oxidase activator activity"/>
    <property type="evidence" value="ECO:0007669"/>
    <property type="project" value="TreeGrafter"/>
</dbReference>
<dbReference type="InterPro" id="IPR051864">
    <property type="entry name" value="NCF2_NOXA1"/>
</dbReference>
<dbReference type="InterPro" id="IPR001452">
    <property type="entry name" value="SH3_domain"/>
</dbReference>
<dbReference type="SMART" id="SM00326">
    <property type="entry name" value="SH3"/>
    <property type="match status" value="2"/>
</dbReference>
<dbReference type="SUPFAM" id="SSF50044">
    <property type="entry name" value="SH3-domain"/>
    <property type="match status" value="2"/>
</dbReference>